<evidence type="ECO:0000256" key="1">
    <source>
        <dbReference type="ARBA" id="ARBA00005614"/>
    </source>
</evidence>
<comment type="catalytic activity">
    <reaction evidence="3 4 5">
        <text>an acyl phosphate + H2O = a carboxylate + phosphate + H(+)</text>
        <dbReference type="Rhea" id="RHEA:14965"/>
        <dbReference type="ChEBI" id="CHEBI:15377"/>
        <dbReference type="ChEBI" id="CHEBI:15378"/>
        <dbReference type="ChEBI" id="CHEBI:29067"/>
        <dbReference type="ChEBI" id="CHEBI:43474"/>
        <dbReference type="ChEBI" id="CHEBI:59918"/>
        <dbReference type="EC" id="3.6.1.7"/>
    </reaction>
</comment>
<keyword evidence="9" id="KW-1185">Reference proteome</keyword>
<feature type="active site" evidence="4">
    <location>
        <position position="18"/>
    </location>
</feature>
<dbReference type="Pfam" id="PF00708">
    <property type="entry name" value="Acylphosphatase"/>
    <property type="match status" value="1"/>
</dbReference>
<reference evidence="8 9" key="1">
    <citation type="submission" date="2016-10" db="EMBL/GenBank/DDBJ databases">
        <authorList>
            <person name="de Groot N.N."/>
        </authorList>
    </citation>
    <scope>NUCLEOTIDE SEQUENCE [LARGE SCALE GENOMIC DNA]</scope>
    <source>
        <strain evidence="8 9">DSM 12130</strain>
    </source>
</reference>
<evidence type="ECO:0000259" key="7">
    <source>
        <dbReference type="PROSITE" id="PS51160"/>
    </source>
</evidence>
<comment type="similarity">
    <text evidence="1 6">Belongs to the acylphosphatase family.</text>
</comment>
<dbReference type="PANTHER" id="PTHR47268">
    <property type="entry name" value="ACYLPHOSPHATASE"/>
    <property type="match status" value="1"/>
</dbReference>
<keyword evidence="4 5" id="KW-0378">Hydrolase</keyword>
<dbReference type="PROSITE" id="PS51160">
    <property type="entry name" value="ACYLPHOSPHATASE_3"/>
    <property type="match status" value="1"/>
</dbReference>
<dbReference type="PANTHER" id="PTHR47268:SF4">
    <property type="entry name" value="ACYLPHOSPHATASE"/>
    <property type="match status" value="1"/>
</dbReference>
<name>A0A1H0U6K6_9BACT</name>
<dbReference type="GO" id="GO:0003998">
    <property type="term" value="F:acylphosphatase activity"/>
    <property type="evidence" value="ECO:0007669"/>
    <property type="project" value="UniProtKB-EC"/>
</dbReference>
<accession>A0A1H0U6K6</accession>
<dbReference type="Proteomes" id="UP000199073">
    <property type="component" value="Unassembled WGS sequence"/>
</dbReference>
<dbReference type="InterPro" id="IPR001792">
    <property type="entry name" value="Acylphosphatase-like_dom"/>
</dbReference>
<dbReference type="EC" id="3.6.1.7" evidence="2 4"/>
<proteinExistence type="inferred from homology"/>
<organism evidence="8 9">
    <name type="scientific">Desulforhopalus singaporensis</name>
    <dbReference type="NCBI Taxonomy" id="91360"/>
    <lineage>
        <taxon>Bacteria</taxon>
        <taxon>Pseudomonadati</taxon>
        <taxon>Thermodesulfobacteriota</taxon>
        <taxon>Desulfobulbia</taxon>
        <taxon>Desulfobulbales</taxon>
        <taxon>Desulfocapsaceae</taxon>
        <taxon>Desulforhopalus</taxon>
    </lineage>
</organism>
<dbReference type="InterPro" id="IPR020456">
    <property type="entry name" value="Acylphosphatase"/>
</dbReference>
<dbReference type="PROSITE" id="PS00150">
    <property type="entry name" value="ACYLPHOSPHATASE_1"/>
    <property type="match status" value="1"/>
</dbReference>
<dbReference type="OrthoDB" id="5295388at2"/>
<feature type="active site" evidence="4">
    <location>
        <position position="36"/>
    </location>
</feature>
<dbReference type="RefSeq" id="WP_092225015.1">
    <property type="nucleotide sequence ID" value="NZ_FNJI01000029.1"/>
</dbReference>
<protein>
    <recommendedName>
        <fullName evidence="2 4">Acylphosphatase</fullName>
        <ecNumber evidence="2 4">3.6.1.7</ecNumber>
    </recommendedName>
</protein>
<evidence type="ECO:0000256" key="4">
    <source>
        <dbReference type="PROSITE-ProRule" id="PRU00520"/>
    </source>
</evidence>
<feature type="domain" description="Acylphosphatase-like" evidence="7">
    <location>
        <begin position="3"/>
        <end position="90"/>
    </location>
</feature>
<dbReference type="InterPro" id="IPR017968">
    <property type="entry name" value="Acylphosphatase_CS"/>
</dbReference>
<evidence type="ECO:0000313" key="9">
    <source>
        <dbReference type="Proteomes" id="UP000199073"/>
    </source>
</evidence>
<dbReference type="InterPro" id="IPR036046">
    <property type="entry name" value="Acylphosphatase-like_dom_sf"/>
</dbReference>
<evidence type="ECO:0000313" key="8">
    <source>
        <dbReference type="EMBL" id="SDP61922.1"/>
    </source>
</evidence>
<dbReference type="PRINTS" id="PR00112">
    <property type="entry name" value="ACYLPHPHTASE"/>
</dbReference>
<evidence type="ECO:0000256" key="2">
    <source>
        <dbReference type="ARBA" id="ARBA00012150"/>
    </source>
</evidence>
<evidence type="ECO:0000256" key="6">
    <source>
        <dbReference type="RuleBase" id="RU004168"/>
    </source>
</evidence>
<gene>
    <name evidence="8" type="ORF">SAMN05660330_03414</name>
</gene>
<evidence type="ECO:0000256" key="5">
    <source>
        <dbReference type="RuleBase" id="RU000553"/>
    </source>
</evidence>
<dbReference type="STRING" id="91360.SAMN05660330_03414"/>
<dbReference type="PROSITE" id="PS00151">
    <property type="entry name" value="ACYLPHOSPHATASE_2"/>
    <property type="match status" value="1"/>
</dbReference>
<dbReference type="AlphaFoldDB" id="A0A1H0U6K6"/>
<evidence type="ECO:0000256" key="3">
    <source>
        <dbReference type="ARBA" id="ARBA00047645"/>
    </source>
</evidence>
<dbReference type="EMBL" id="FNJI01000029">
    <property type="protein sequence ID" value="SDP61922.1"/>
    <property type="molecule type" value="Genomic_DNA"/>
</dbReference>
<sequence>METIRVIVTGRVQGVFFRDYTQKQAARLGLCGWVRNLPDGTVEALIQGKATDIRKMLNWLNTGSPLATVTGIKTWKTAESAVFSSFQIRY</sequence>
<dbReference type="Gene3D" id="3.30.70.100">
    <property type="match status" value="1"/>
</dbReference>
<dbReference type="SUPFAM" id="SSF54975">
    <property type="entry name" value="Acylphosphatase/BLUF domain-like"/>
    <property type="match status" value="1"/>
</dbReference>